<evidence type="ECO:0000313" key="2">
    <source>
        <dbReference type="EMBL" id="CAI9920194.1"/>
    </source>
</evidence>
<keyword evidence="4" id="KW-1185">Reference proteome</keyword>
<dbReference type="SMART" id="SM00717">
    <property type="entry name" value="SANT"/>
    <property type="match status" value="1"/>
</dbReference>
<feature type="domain" description="HTH myb-type" evidence="1">
    <location>
        <begin position="34"/>
        <end position="85"/>
    </location>
</feature>
<organism evidence="2">
    <name type="scientific">Hexamita inflata</name>
    <dbReference type="NCBI Taxonomy" id="28002"/>
    <lineage>
        <taxon>Eukaryota</taxon>
        <taxon>Metamonada</taxon>
        <taxon>Diplomonadida</taxon>
        <taxon>Hexamitidae</taxon>
        <taxon>Hexamitinae</taxon>
        <taxon>Hexamita</taxon>
    </lineage>
</organism>
<proteinExistence type="predicted"/>
<dbReference type="InterPro" id="IPR001005">
    <property type="entry name" value="SANT/Myb"/>
</dbReference>
<dbReference type="GO" id="GO:0003677">
    <property type="term" value="F:DNA binding"/>
    <property type="evidence" value="ECO:0007669"/>
    <property type="project" value="UniProtKB-KW"/>
</dbReference>
<dbReference type="EMBL" id="CATOUU010000195">
    <property type="protein sequence ID" value="CAI9920194.1"/>
    <property type="molecule type" value="Genomic_DNA"/>
</dbReference>
<dbReference type="AlphaFoldDB" id="A0AA86NHW9"/>
<sequence length="93" mass="11267">MIQIQIIEALQANYTLLHQIHLHVHTIKQQQYQRKKDKWSEEEDQLMSIAIQLYGYNIDAISLIVVSKSYAQVYQRLRYLRERSAKKFNLYRL</sequence>
<protein>
    <submittedName>
        <fullName evidence="2">Homeobox-like domain superfamily</fullName>
    </submittedName>
    <submittedName>
        <fullName evidence="3">Homeobox-like_domain superfamily</fullName>
    </submittedName>
</protein>
<name>A0AA86NHW9_9EUKA</name>
<accession>A0AA86NHW9</accession>
<evidence type="ECO:0000313" key="4">
    <source>
        <dbReference type="Proteomes" id="UP001642409"/>
    </source>
</evidence>
<evidence type="ECO:0000259" key="1">
    <source>
        <dbReference type="PROSITE" id="PS51294"/>
    </source>
</evidence>
<dbReference type="Proteomes" id="UP001642409">
    <property type="component" value="Unassembled WGS sequence"/>
</dbReference>
<dbReference type="InterPro" id="IPR017930">
    <property type="entry name" value="Myb_dom"/>
</dbReference>
<dbReference type="PROSITE" id="PS51294">
    <property type="entry name" value="HTH_MYB"/>
    <property type="match status" value="1"/>
</dbReference>
<reference evidence="2" key="1">
    <citation type="submission" date="2023-06" db="EMBL/GenBank/DDBJ databases">
        <authorList>
            <person name="Kurt Z."/>
        </authorList>
    </citation>
    <scope>NUCLEOTIDE SEQUENCE</scope>
</reference>
<dbReference type="EMBL" id="CAXDID020000058">
    <property type="protein sequence ID" value="CAL6009038.1"/>
    <property type="molecule type" value="Genomic_DNA"/>
</dbReference>
<dbReference type="SUPFAM" id="SSF46689">
    <property type="entry name" value="Homeodomain-like"/>
    <property type="match status" value="1"/>
</dbReference>
<dbReference type="InterPro" id="IPR009057">
    <property type="entry name" value="Homeodomain-like_sf"/>
</dbReference>
<gene>
    <name evidence="3" type="ORF">HINF_LOCUS21411</name>
    <name evidence="2" type="ORF">HINF_LOCUS7839</name>
</gene>
<reference evidence="3 4" key="2">
    <citation type="submission" date="2024-07" db="EMBL/GenBank/DDBJ databases">
        <authorList>
            <person name="Akdeniz Z."/>
        </authorList>
    </citation>
    <scope>NUCLEOTIDE SEQUENCE [LARGE SCALE GENOMIC DNA]</scope>
</reference>
<dbReference type="Gene3D" id="1.20.58.1880">
    <property type="match status" value="1"/>
</dbReference>
<evidence type="ECO:0000313" key="3">
    <source>
        <dbReference type="EMBL" id="CAL6009038.1"/>
    </source>
</evidence>
<comment type="caution">
    <text evidence="2">The sequence shown here is derived from an EMBL/GenBank/DDBJ whole genome shotgun (WGS) entry which is preliminary data.</text>
</comment>
<keyword evidence="2" id="KW-0371">Homeobox</keyword>
<keyword evidence="2" id="KW-0238">DNA-binding</keyword>